<evidence type="ECO:0000256" key="2">
    <source>
        <dbReference type="ARBA" id="ARBA00008417"/>
    </source>
</evidence>
<evidence type="ECO:0000256" key="9">
    <source>
        <dbReference type="ARBA" id="ARBA00023251"/>
    </source>
</evidence>
<dbReference type="InterPro" id="IPR051327">
    <property type="entry name" value="MATE_MepA_subfamily"/>
</dbReference>
<dbReference type="Proteomes" id="UP000297031">
    <property type="component" value="Chromosome"/>
</dbReference>
<dbReference type="PANTHER" id="PTHR43823">
    <property type="entry name" value="SPORULATION PROTEIN YKVU"/>
    <property type="match status" value="1"/>
</dbReference>
<evidence type="ECO:0000256" key="3">
    <source>
        <dbReference type="ARBA" id="ARBA00022106"/>
    </source>
</evidence>
<evidence type="ECO:0000313" key="12">
    <source>
        <dbReference type="Proteomes" id="UP000297031"/>
    </source>
</evidence>
<dbReference type="GO" id="GO:0046677">
    <property type="term" value="P:response to antibiotic"/>
    <property type="evidence" value="ECO:0007669"/>
    <property type="project" value="UniProtKB-KW"/>
</dbReference>
<feature type="transmembrane region" description="Helical" evidence="10">
    <location>
        <begin position="319"/>
        <end position="341"/>
    </location>
</feature>
<evidence type="ECO:0000256" key="8">
    <source>
        <dbReference type="ARBA" id="ARBA00023136"/>
    </source>
</evidence>
<keyword evidence="7 10" id="KW-1133">Transmembrane helix</keyword>
<feature type="transmembrane region" description="Helical" evidence="10">
    <location>
        <begin position="239"/>
        <end position="263"/>
    </location>
</feature>
<dbReference type="GO" id="GO:0005886">
    <property type="term" value="C:plasma membrane"/>
    <property type="evidence" value="ECO:0007669"/>
    <property type="project" value="UniProtKB-SubCell"/>
</dbReference>
<feature type="transmembrane region" description="Helical" evidence="10">
    <location>
        <begin position="394"/>
        <end position="415"/>
    </location>
</feature>
<keyword evidence="12" id="KW-1185">Reference proteome</keyword>
<reference evidence="11 12" key="1">
    <citation type="submission" date="2019-02" db="EMBL/GenBank/DDBJ databases">
        <title>Isolation and identification of novel species under the genus Muribaculum.</title>
        <authorList>
            <person name="Miyake S."/>
            <person name="Ding Y."/>
            <person name="Low A."/>
            <person name="Soh M."/>
            <person name="Seedorf H."/>
        </authorList>
    </citation>
    <scope>NUCLEOTIDE SEQUENCE [LARGE SCALE GENOMIC DNA]</scope>
    <source>
        <strain evidence="11 12">TLL-A4</strain>
    </source>
</reference>
<proteinExistence type="inferred from homology"/>
<evidence type="ECO:0000256" key="5">
    <source>
        <dbReference type="ARBA" id="ARBA00022475"/>
    </source>
</evidence>
<dbReference type="AlphaFoldDB" id="A0A4P7VQ77"/>
<evidence type="ECO:0000256" key="1">
    <source>
        <dbReference type="ARBA" id="ARBA00004651"/>
    </source>
</evidence>
<keyword evidence="4" id="KW-0813">Transport</keyword>
<feature type="transmembrane region" description="Helical" evidence="10">
    <location>
        <begin position="198"/>
        <end position="219"/>
    </location>
</feature>
<feature type="transmembrane region" description="Helical" evidence="10">
    <location>
        <begin position="275"/>
        <end position="298"/>
    </location>
</feature>
<dbReference type="Pfam" id="PF01554">
    <property type="entry name" value="MatE"/>
    <property type="match status" value="2"/>
</dbReference>
<feature type="transmembrane region" description="Helical" evidence="10">
    <location>
        <begin position="20"/>
        <end position="39"/>
    </location>
</feature>
<keyword evidence="5" id="KW-1003">Cell membrane</keyword>
<organism evidence="11 12">
    <name type="scientific">Muribaculum gordoncarteri</name>
    <dbReference type="NCBI Taxonomy" id="2530390"/>
    <lineage>
        <taxon>Bacteria</taxon>
        <taxon>Pseudomonadati</taxon>
        <taxon>Bacteroidota</taxon>
        <taxon>Bacteroidia</taxon>
        <taxon>Bacteroidales</taxon>
        <taxon>Muribaculaceae</taxon>
        <taxon>Muribaculum</taxon>
    </lineage>
</organism>
<dbReference type="NCBIfam" id="TIGR00797">
    <property type="entry name" value="matE"/>
    <property type="match status" value="1"/>
</dbReference>
<gene>
    <name evidence="11" type="ORF">E7746_11300</name>
</gene>
<accession>A0A4P7VQ77</accession>
<feature type="transmembrane region" description="Helical" evidence="10">
    <location>
        <begin position="361"/>
        <end position="382"/>
    </location>
</feature>
<comment type="subcellular location">
    <subcellularLocation>
        <location evidence="1">Cell membrane</location>
        <topology evidence="1">Multi-pass membrane protein</topology>
    </subcellularLocation>
</comment>
<dbReference type="OrthoDB" id="9811110at2"/>
<evidence type="ECO:0000313" key="11">
    <source>
        <dbReference type="EMBL" id="QCD36427.1"/>
    </source>
</evidence>
<name>A0A4P7VQ77_9BACT</name>
<evidence type="ECO:0000256" key="6">
    <source>
        <dbReference type="ARBA" id="ARBA00022692"/>
    </source>
</evidence>
<dbReference type="CDD" id="cd13143">
    <property type="entry name" value="MATE_MepA_like"/>
    <property type="match status" value="1"/>
</dbReference>
<evidence type="ECO:0000256" key="7">
    <source>
        <dbReference type="ARBA" id="ARBA00022989"/>
    </source>
</evidence>
<dbReference type="PIRSF" id="PIRSF006603">
    <property type="entry name" value="DinF"/>
    <property type="match status" value="1"/>
</dbReference>
<dbReference type="PANTHER" id="PTHR43823:SF3">
    <property type="entry name" value="MULTIDRUG EXPORT PROTEIN MEPA"/>
    <property type="match status" value="1"/>
</dbReference>
<feature type="transmembrane region" description="Helical" evidence="10">
    <location>
        <begin position="96"/>
        <end position="120"/>
    </location>
</feature>
<dbReference type="RefSeq" id="WP_136410855.1">
    <property type="nucleotide sequence ID" value="NZ_CP039393.1"/>
</dbReference>
<dbReference type="InterPro" id="IPR048279">
    <property type="entry name" value="MdtK-like"/>
</dbReference>
<feature type="transmembrane region" description="Helical" evidence="10">
    <location>
        <begin position="59"/>
        <end position="84"/>
    </location>
</feature>
<evidence type="ECO:0000256" key="10">
    <source>
        <dbReference type="SAM" id="Phobius"/>
    </source>
</evidence>
<evidence type="ECO:0000256" key="4">
    <source>
        <dbReference type="ARBA" id="ARBA00022448"/>
    </source>
</evidence>
<feature type="transmembrane region" description="Helical" evidence="10">
    <location>
        <begin position="170"/>
        <end position="192"/>
    </location>
</feature>
<dbReference type="GO" id="GO:0042910">
    <property type="term" value="F:xenobiotic transmembrane transporter activity"/>
    <property type="evidence" value="ECO:0007669"/>
    <property type="project" value="InterPro"/>
</dbReference>
<protein>
    <recommendedName>
        <fullName evidence="3">Multidrug export protein MepA</fullName>
    </recommendedName>
</protein>
<dbReference type="GO" id="GO:0015297">
    <property type="term" value="F:antiporter activity"/>
    <property type="evidence" value="ECO:0007669"/>
    <property type="project" value="InterPro"/>
</dbReference>
<feature type="transmembrane region" description="Helical" evidence="10">
    <location>
        <begin position="140"/>
        <end position="158"/>
    </location>
</feature>
<keyword evidence="8 10" id="KW-0472">Membrane</keyword>
<dbReference type="EMBL" id="CP039393">
    <property type="protein sequence ID" value="QCD36427.1"/>
    <property type="molecule type" value="Genomic_DNA"/>
</dbReference>
<keyword evidence="9" id="KW-0046">Antibiotic resistance</keyword>
<dbReference type="InterPro" id="IPR045070">
    <property type="entry name" value="MATE_MepA-like"/>
</dbReference>
<dbReference type="InterPro" id="IPR002528">
    <property type="entry name" value="MATE_fam"/>
</dbReference>
<sequence>MEKTSGNLKALATRPIGRLLWEYSLPAVVGMVVMSLYNVVDRIFIGRGVGADAIAGLAITFPVTNVCTAIGVLIGAGAAARVSIMLGQKDYRGAQLVLGNSLVLILINAVIYLTFFAIFIDDILMAFGASANTLPYARDFIVYLFPGMLVMNVMYSLNNVMRASGYPQQAMITMFIGAGCNVILAPIFIFVLKMGIKGAAIATDISMTIGMVFVLYHFFKPTSTVRFTRGIYRLRWHIIWSIVAIGAAPSIVNFTSSAINIIINRTLYAYGGDIAIGAVGIFTTYTSLLCMVVVGICQGVQPILGYNYGAGLRHRLKRAFWLSTLAGTVVTSTGAAVGILFPDIIAMAFTTDSALISATSNSLHISLLAFWVVGFQIVSTTLFQSIGKAGKSIFLSLIRQVIFLIPLLLTLPRMYGLNGVWASFPTSDLFATVVTIMMVAWQFRTLSRENRLNPTAQI</sequence>
<dbReference type="KEGG" id="mgod:E7746_11300"/>
<feature type="transmembrane region" description="Helical" evidence="10">
    <location>
        <begin position="421"/>
        <end position="441"/>
    </location>
</feature>
<keyword evidence="6 10" id="KW-0812">Transmembrane</keyword>
<comment type="similarity">
    <text evidence="2">Belongs to the multi antimicrobial extrusion (MATE) (TC 2.A.66.1) family. MepA subfamily.</text>
</comment>